<dbReference type="InterPro" id="IPR037359">
    <property type="entry name" value="NST/OST"/>
</dbReference>
<dbReference type="Gene3D" id="3.40.50.300">
    <property type="entry name" value="P-loop containing nucleotide triphosphate hydrolases"/>
    <property type="match status" value="1"/>
</dbReference>
<dbReference type="InterPro" id="IPR027417">
    <property type="entry name" value="P-loop_NTPase"/>
</dbReference>
<sequence length="285" mass="32338">MSDPTLPRFVVIGAVKAATTWTAHQLRQHPQLWLPDAEPHYFSSEYDRGSDWYRGLFSDAPVGRILGEKSADYLAHPDAPVRLARMLPHAALIAQLRNPIERAYSDYCMLFRRGMVSANIERSLTRPGPAETRFLEGGLYAEHIRRWRDHFPAARILAILVEEIEADPAGVIGQVCRHIGVEPRFQQSALAERKNDSTAPMLPLTMRRALRPFRPLLDPLRTNPVLARLRRSMVAPVHYPPLTPDLRARLRSYYRDDIGRTADLLGRNLDRWLDDDDGVPEAAAA</sequence>
<dbReference type="Pfam" id="PF13469">
    <property type="entry name" value="Sulfotransfer_3"/>
    <property type="match status" value="1"/>
</dbReference>
<dbReference type="GO" id="GO:0008146">
    <property type="term" value="F:sulfotransferase activity"/>
    <property type="evidence" value="ECO:0007669"/>
    <property type="project" value="InterPro"/>
</dbReference>
<dbReference type="EMBL" id="JACIJK010000003">
    <property type="protein sequence ID" value="MBB5714289.1"/>
    <property type="molecule type" value="Genomic_DNA"/>
</dbReference>
<dbReference type="AlphaFoldDB" id="A0A7W9ETK3"/>
<accession>A0A7W9ETK3</accession>
<reference evidence="2 3" key="1">
    <citation type="submission" date="2020-08" db="EMBL/GenBank/DDBJ databases">
        <title>Genomic Encyclopedia of Type Strains, Phase IV (KMG-IV): sequencing the most valuable type-strain genomes for metagenomic binning, comparative biology and taxonomic classification.</title>
        <authorList>
            <person name="Goeker M."/>
        </authorList>
    </citation>
    <scope>NUCLEOTIDE SEQUENCE [LARGE SCALE GENOMIC DNA]</scope>
    <source>
        <strain evidence="2 3">DSM 100044</strain>
    </source>
</reference>
<keyword evidence="3" id="KW-1185">Reference proteome</keyword>
<dbReference type="PANTHER" id="PTHR10605">
    <property type="entry name" value="HEPARAN SULFATE SULFOTRANSFERASE"/>
    <property type="match status" value="1"/>
</dbReference>
<comment type="caution">
    <text evidence="2">The sequence shown here is derived from an EMBL/GenBank/DDBJ whole genome shotgun (WGS) entry which is preliminary data.</text>
</comment>
<name>A0A7W9ETK3_9SPHN</name>
<evidence type="ECO:0000256" key="1">
    <source>
        <dbReference type="ARBA" id="ARBA00022679"/>
    </source>
</evidence>
<keyword evidence="1" id="KW-0808">Transferase</keyword>
<protein>
    <recommendedName>
        <fullName evidence="4">Sulfotransferase</fullName>
    </recommendedName>
</protein>
<dbReference type="Proteomes" id="UP000546200">
    <property type="component" value="Unassembled WGS sequence"/>
</dbReference>
<organism evidence="2 3">
    <name type="scientific">Sphingomonas aerophila</name>
    <dbReference type="NCBI Taxonomy" id="1344948"/>
    <lineage>
        <taxon>Bacteria</taxon>
        <taxon>Pseudomonadati</taxon>
        <taxon>Pseudomonadota</taxon>
        <taxon>Alphaproteobacteria</taxon>
        <taxon>Sphingomonadales</taxon>
        <taxon>Sphingomonadaceae</taxon>
        <taxon>Sphingomonas</taxon>
    </lineage>
</organism>
<evidence type="ECO:0000313" key="2">
    <source>
        <dbReference type="EMBL" id="MBB5714289.1"/>
    </source>
</evidence>
<dbReference type="RefSeq" id="WP_184055482.1">
    <property type="nucleotide sequence ID" value="NZ_JACIJK010000003.1"/>
</dbReference>
<dbReference type="SUPFAM" id="SSF52540">
    <property type="entry name" value="P-loop containing nucleoside triphosphate hydrolases"/>
    <property type="match status" value="1"/>
</dbReference>
<proteinExistence type="predicted"/>
<dbReference type="PANTHER" id="PTHR10605:SF56">
    <property type="entry name" value="BIFUNCTIONAL HEPARAN SULFATE N-DEACETYLASE_N-SULFOTRANSFERASE"/>
    <property type="match status" value="1"/>
</dbReference>
<evidence type="ECO:0000313" key="3">
    <source>
        <dbReference type="Proteomes" id="UP000546200"/>
    </source>
</evidence>
<evidence type="ECO:0008006" key="4">
    <source>
        <dbReference type="Google" id="ProtNLM"/>
    </source>
</evidence>
<gene>
    <name evidence="2" type="ORF">FHS94_001120</name>
</gene>